<dbReference type="Gene3D" id="2.30.30.40">
    <property type="entry name" value="SH3 Domains"/>
    <property type="match status" value="1"/>
</dbReference>
<evidence type="ECO:0000313" key="9">
    <source>
        <dbReference type="Proteomes" id="UP001165740"/>
    </source>
</evidence>
<feature type="compositionally biased region" description="Low complexity" evidence="6">
    <location>
        <begin position="1238"/>
        <end position="1247"/>
    </location>
</feature>
<dbReference type="SUPFAM" id="SSF50044">
    <property type="entry name" value="SH3-domain"/>
    <property type="match status" value="1"/>
</dbReference>
<feature type="compositionally biased region" description="Low complexity" evidence="6">
    <location>
        <begin position="616"/>
        <end position="631"/>
    </location>
</feature>
<dbReference type="OMA" id="GERTHIM"/>
<proteinExistence type="predicted"/>
<dbReference type="InterPro" id="IPR036770">
    <property type="entry name" value="Ankyrin_rpt-contain_sf"/>
</dbReference>
<feature type="repeat" description="ANK" evidence="4">
    <location>
        <begin position="48"/>
        <end position="80"/>
    </location>
</feature>
<evidence type="ECO:0000259" key="7">
    <source>
        <dbReference type="PROSITE" id="PS50002"/>
    </source>
</evidence>
<dbReference type="InterPro" id="IPR002110">
    <property type="entry name" value="Ankyrin_rpt"/>
</dbReference>
<dbReference type="PANTHER" id="PTHR24174">
    <property type="entry name" value="ANKYRIN REPEAT AND STERILE ALPHA MOTIF DOMAIN-CONTAINING PROTEIN 1"/>
    <property type="match status" value="1"/>
</dbReference>
<dbReference type="OrthoDB" id="5314041at2759"/>
<dbReference type="InterPro" id="IPR035498">
    <property type="entry name" value="Caskin1/2_SAM_2"/>
</dbReference>
<feature type="compositionally biased region" description="Low complexity" evidence="6">
    <location>
        <begin position="352"/>
        <end position="363"/>
    </location>
</feature>
<dbReference type="CDD" id="cd09497">
    <property type="entry name" value="SAM_caskin1_2_repeat1"/>
    <property type="match status" value="1"/>
</dbReference>
<feature type="compositionally biased region" description="Basic and acidic residues" evidence="6">
    <location>
        <begin position="1447"/>
        <end position="1468"/>
    </location>
</feature>
<evidence type="ECO:0000256" key="5">
    <source>
        <dbReference type="PROSITE-ProRule" id="PRU00192"/>
    </source>
</evidence>
<feature type="region of interest" description="Disordered" evidence="6">
    <location>
        <begin position="352"/>
        <end position="585"/>
    </location>
</feature>
<feature type="compositionally biased region" description="Polar residues" evidence="6">
    <location>
        <begin position="496"/>
        <end position="509"/>
    </location>
</feature>
<feature type="region of interest" description="Disordered" evidence="6">
    <location>
        <begin position="1274"/>
        <end position="1297"/>
    </location>
</feature>
<reference evidence="10" key="1">
    <citation type="submission" date="2025-08" db="UniProtKB">
        <authorList>
            <consortium name="RefSeq"/>
        </authorList>
    </citation>
    <scope>IDENTIFICATION</scope>
</reference>
<feature type="region of interest" description="Disordered" evidence="6">
    <location>
        <begin position="886"/>
        <end position="947"/>
    </location>
</feature>
<dbReference type="CDD" id="cd09498">
    <property type="entry name" value="SAM_caskin1_2_repeat2"/>
    <property type="match status" value="1"/>
</dbReference>
<evidence type="ECO:0000259" key="8">
    <source>
        <dbReference type="PROSITE" id="PS50105"/>
    </source>
</evidence>
<feature type="region of interest" description="Disordered" evidence="6">
    <location>
        <begin position="1132"/>
        <end position="1189"/>
    </location>
</feature>
<feature type="region of interest" description="Disordered" evidence="6">
    <location>
        <begin position="1435"/>
        <end position="1487"/>
    </location>
</feature>
<feature type="repeat" description="ANK" evidence="4">
    <location>
        <begin position="114"/>
        <end position="146"/>
    </location>
</feature>
<feature type="repeat" description="ANK" evidence="4">
    <location>
        <begin position="81"/>
        <end position="113"/>
    </location>
</feature>
<organism evidence="9 10">
    <name type="scientific">Biomphalaria glabrata</name>
    <name type="common">Bloodfluke planorb</name>
    <name type="synonym">Freshwater snail</name>
    <dbReference type="NCBI Taxonomy" id="6526"/>
    <lineage>
        <taxon>Eukaryota</taxon>
        <taxon>Metazoa</taxon>
        <taxon>Spiralia</taxon>
        <taxon>Lophotrochozoa</taxon>
        <taxon>Mollusca</taxon>
        <taxon>Gastropoda</taxon>
        <taxon>Heterobranchia</taxon>
        <taxon>Euthyneura</taxon>
        <taxon>Panpulmonata</taxon>
        <taxon>Hygrophila</taxon>
        <taxon>Lymnaeoidea</taxon>
        <taxon>Planorbidae</taxon>
        <taxon>Biomphalaria</taxon>
    </lineage>
</organism>
<evidence type="ECO:0000256" key="2">
    <source>
        <dbReference type="ARBA" id="ARBA00022737"/>
    </source>
</evidence>
<evidence type="ECO:0000256" key="6">
    <source>
        <dbReference type="SAM" id="MobiDB-lite"/>
    </source>
</evidence>
<dbReference type="PROSITE" id="PS50297">
    <property type="entry name" value="ANK_REP_REGION"/>
    <property type="match status" value="4"/>
</dbReference>
<evidence type="ECO:0000256" key="1">
    <source>
        <dbReference type="ARBA" id="ARBA00022443"/>
    </source>
</evidence>
<feature type="domain" description="SAM" evidence="8">
    <location>
        <begin position="655"/>
        <end position="718"/>
    </location>
</feature>
<dbReference type="SUPFAM" id="SSF48403">
    <property type="entry name" value="Ankyrin repeat"/>
    <property type="match status" value="1"/>
</dbReference>
<keyword evidence="2" id="KW-0677">Repeat</keyword>
<dbReference type="SUPFAM" id="SSF47769">
    <property type="entry name" value="SAM/Pointed domain"/>
    <property type="match status" value="2"/>
</dbReference>
<dbReference type="InterPro" id="IPR001660">
    <property type="entry name" value="SAM"/>
</dbReference>
<gene>
    <name evidence="10" type="primary">LOC106057959</name>
</gene>
<feature type="region of interest" description="Disordered" evidence="6">
    <location>
        <begin position="793"/>
        <end position="823"/>
    </location>
</feature>
<keyword evidence="1 5" id="KW-0728">SH3 domain</keyword>
<dbReference type="SMART" id="SM00454">
    <property type="entry name" value="SAM"/>
    <property type="match status" value="2"/>
</dbReference>
<dbReference type="InterPro" id="IPR036028">
    <property type="entry name" value="SH3-like_dom_sf"/>
</dbReference>
<dbReference type="SMART" id="SM00248">
    <property type="entry name" value="ANK"/>
    <property type="match status" value="6"/>
</dbReference>
<feature type="compositionally biased region" description="Low complexity" evidence="6">
    <location>
        <begin position="846"/>
        <end position="863"/>
    </location>
</feature>
<accession>A0A9W2ZIB9</accession>
<feature type="compositionally biased region" description="Polar residues" evidence="6">
    <location>
        <begin position="408"/>
        <end position="424"/>
    </location>
</feature>
<feature type="domain" description="SH3" evidence="7">
    <location>
        <begin position="281"/>
        <end position="346"/>
    </location>
</feature>
<feature type="domain" description="SAM" evidence="8">
    <location>
        <begin position="724"/>
        <end position="788"/>
    </location>
</feature>
<dbReference type="InterPro" id="IPR001452">
    <property type="entry name" value="SH3_domain"/>
</dbReference>
<feature type="compositionally biased region" description="Low complexity" evidence="6">
    <location>
        <begin position="1155"/>
        <end position="1185"/>
    </location>
</feature>
<feature type="repeat" description="ANK" evidence="4">
    <location>
        <begin position="188"/>
        <end position="220"/>
    </location>
</feature>
<evidence type="ECO:0000256" key="4">
    <source>
        <dbReference type="PROSITE-ProRule" id="PRU00023"/>
    </source>
</evidence>
<feature type="compositionally biased region" description="Polar residues" evidence="6">
    <location>
        <begin position="894"/>
        <end position="903"/>
    </location>
</feature>
<feature type="compositionally biased region" description="Low complexity" evidence="6">
    <location>
        <begin position="1469"/>
        <end position="1486"/>
    </location>
</feature>
<dbReference type="Gene3D" id="1.25.40.20">
    <property type="entry name" value="Ankyrin repeat-containing domain"/>
    <property type="match status" value="2"/>
</dbReference>
<dbReference type="InterPro" id="IPR013761">
    <property type="entry name" value="SAM/pointed_sf"/>
</dbReference>
<feature type="repeat" description="ANK" evidence="4">
    <location>
        <begin position="220"/>
        <end position="252"/>
    </location>
</feature>
<dbReference type="PROSITE" id="PS50105">
    <property type="entry name" value="SAM_DOMAIN"/>
    <property type="match status" value="2"/>
</dbReference>
<feature type="compositionally biased region" description="Polar residues" evidence="6">
    <location>
        <begin position="1527"/>
        <end position="1561"/>
    </location>
</feature>
<dbReference type="Pfam" id="PF07653">
    <property type="entry name" value="SH3_2"/>
    <property type="match status" value="1"/>
</dbReference>
<dbReference type="SMART" id="SM00326">
    <property type="entry name" value="SH3"/>
    <property type="match status" value="1"/>
</dbReference>
<sequence length="1650" mass="178557">MGKDLDILQAVKDNDFNGLQKLLQKASKQAKNKIIGNKKLNINYQDNDGMSALHQAALMSSAPMLRTLLENGAAPGLRDNKGMIALHYATWQGVPQSVQILLQKGSPVNEQALNGETPLHLACQHGHMEVATLLLNQHADPTICNKELKTSLDLACEFGRTRIVELLLRSNLCQKLLEDSPTDTLDNSRTTCLHLASRGGHLDIIKLLLQAGMNINRSTLKGTCLHEAALACRTDTVKLLLDCGVDVNKPDSYDQTALDIVTKFTSGHAGKELKHILKEASCAVYARATKDYSNVYDPGSLAFKEGDIITVLEQKADGIWRGYVFHEGRMAKTGMFPANHVVLVDSKALARQQQQQQHQQHLQKLNSKPGHMFGPVPDLLSRGPPVFGTVSTTVTIHSHSGGSDRGSLESSSTEDSQPNTSHSFPSTPSTGYPPPPPASLISSYPPRSPLTRDTSCADSGFSSSQSLPQNTPSSPAAPQQFGKSPFAFGPTVIAPNGSNQHFYASNGNGPIQEYHHQQQHPPYHIQHHPQHGEWPAAPTALPAHGGVGADMRGASPAKDSPGHSNRNSAASSDSGRGYSTGHTDAKFLQPTHNFINIHVNNQQHRLSGQSYESGVSSRQSYHSTSSSSLGSLDRLEEPGYTSTINVLQLFQAGVPDNEVLHAWLHELGFVEYYPLFYQAGYDMPTISRMTPEDLTAIGITKPAHRKRLKSEIARLNIHDGIPDYKPNDLMEWLHLLGLGTYLDTLCGQGYDNIDYVTDITWEDLEEIGIQKLGHQKKIMLAIDRLKRITSGGKRLSSVDGRTASLELLEPPPPAPPITGRWSGSEMTAIPQHVYETTMGGARPKKSPSGDSISTISSGNSGSSVGSGGAAGQGEMRVIPLPREDAGLAGATPYRHNSTGSAGSLQPDIVAIQVKRNTRSSTSEDKRDSNGQPLMYHSFQGSTRRSSENDVFLDNTGKVLDENDFATYQVALDKRNPVPKAMVKSESEKHESEINTDGNKSLYYSATHVKPGPNNNNNMARVDAREHIYDTPQIVPPHISQTAMNVSLTGSLHINTENDSTFSGQPKSLSPGGKGAKKIPPPPPKRTHSIREETNLLSQSAPASPSRNLNAPTTITVSASVHPQPTTIVAALKQPPPPVMQKPQKPHSPSVANKFQQQIQTHPQQPMLPPQQQQQQQPQHYQQQTQSTLNAPAVAQKPLSPKPGTAPKLIVAATPISPQPAPSSQQPPVFAKPKVIIQPQVQQQAQPKSPVPPKSPMAMANMPKPQQQLPYIAQVHPSQQHPPSQPSSPHPATNIPAAHTGQPQVQAFASCVKSLSEKFGKKTEEEDQFPDNVSTDSDDFPPPPPPIAMDIITPKIHNYGIPSLRGKGEYGMHQRDYGNKPRPNQPGPRNFIPPGSSAMNHPRLAGNVMPVLPTPKPSPNTHPGPIGGVQLRKHPNALSVTSGSPAGSEHESTPEHDTMHAICHDKRSESTTSFESNSSSSSIDSNTLPFANENVGTIKQRAANAKPSIVQTVDMDGGHRNVDLNPNVFDNESLKYSNSSSQYKSHTQHMTINEQSRSSGYNGSMPPTHVQNKVNKPPNPSGAIRAPVPNPKPMLSPKPSRPISEPSDVLPPLPAESQKPVSSGNVLSDIDDMLQGLTDELDAMLEQEMNS</sequence>
<dbReference type="InterPro" id="IPR033635">
    <property type="entry name" value="ANKS1/Caskin"/>
</dbReference>
<feature type="region of interest" description="Disordered" evidence="6">
    <location>
        <begin position="1054"/>
        <end position="1088"/>
    </location>
</feature>
<name>A0A9W2ZIB9_BIOGL</name>
<feature type="region of interest" description="Disordered" evidence="6">
    <location>
        <begin position="1318"/>
        <end position="1350"/>
    </location>
</feature>
<protein>
    <submittedName>
        <fullName evidence="10">Caskin-2-like isoform X1</fullName>
    </submittedName>
</protein>
<feature type="compositionally biased region" description="Polar residues" evidence="6">
    <location>
        <begin position="606"/>
        <end position="615"/>
    </location>
</feature>
<dbReference type="PANTHER" id="PTHR24174:SF16">
    <property type="entry name" value="CASKIN-2"/>
    <property type="match status" value="1"/>
</dbReference>
<feature type="compositionally biased region" description="Low complexity" evidence="6">
    <location>
        <begin position="388"/>
        <end position="401"/>
    </location>
</feature>
<dbReference type="FunFam" id="1.10.150.50:FF:000028">
    <property type="entry name" value="caskin-2 isoform X2"/>
    <property type="match status" value="1"/>
</dbReference>
<feature type="region of interest" description="Disordered" evidence="6">
    <location>
        <begin position="1365"/>
        <end position="1405"/>
    </location>
</feature>
<feature type="compositionally biased region" description="Basic and acidic residues" evidence="6">
    <location>
        <begin position="1365"/>
        <end position="1378"/>
    </location>
</feature>
<dbReference type="PRINTS" id="PR01415">
    <property type="entry name" value="ANKYRIN"/>
</dbReference>
<dbReference type="Proteomes" id="UP001165740">
    <property type="component" value="Chromosome 2"/>
</dbReference>
<dbReference type="Pfam" id="PF12796">
    <property type="entry name" value="Ank_2"/>
    <property type="match status" value="2"/>
</dbReference>
<feature type="compositionally biased region" description="Pro residues" evidence="6">
    <location>
        <begin position="1587"/>
        <end position="1599"/>
    </location>
</feature>
<dbReference type="PROSITE" id="PS50088">
    <property type="entry name" value="ANK_REPEAT"/>
    <property type="match status" value="5"/>
</dbReference>
<evidence type="ECO:0000256" key="3">
    <source>
        <dbReference type="ARBA" id="ARBA00023043"/>
    </source>
</evidence>
<keyword evidence="3 4" id="KW-0040">ANK repeat</keyword>
<dbReference type="Pfam" id="PF00536">
    <property type="entry name" value="SAM_1"/>
    <property type="match status" value="2"/>
</dbReference>
<feature type="compositionally biased region" description="Polar residues" evidence="6">
    <location>
        <begin position="1054"/>
        <end position="1067"/>
    </location>
</feature>
<feature type="region of interest" description="Disordered" evidence="6">
    <location>
        <begin position="1524"/>
        <end position="1626"/>
    </location>
</feature>
<feature type="region of interest" description="Disordered" evidence="6">
    <location>
        <begin position="837"/>
        <end position="873"/>
    </location>
</feature>
<dbReference type="Gene3D" id="1.10.150.50">
    <property type="entry name" value="Transcription Factor, Ets-1"/>
    <property type="match status" value="2"/>
</dbReference>
<dbReference type="RefSeq" id="XP_055874757.1">
    <property type="nucleotide sequence ID" value="XM_056018782.1"/>
</dbReference>
<feature type="region of interest" description="Disordered" evidence="6">
    <location>
        <begin position="1238"/>
        <end position="1261"/>
    </location>
</feature>
<dbReference type="InterPro" id="IPR035497">
    <property type="entry name" value="Caskin1/2_SAM_1"/>
</dbReference>
<dbReference type="Pfam" id="PF13857">
    <property type="entry name" value="Ank_5"/>
    <property type="match status" value="1"/>
</dbReference>
<feature type="region of interest" description="Disordered" evidence="6">
    <location>
        <begin position="606"/>
        <end position="634"/>
    </location>
</feature>
<dbReference type="PROSITE" id="PS50002">
    <property type="entry name" value="SH3"/>
    <property type="match status" value="1"/>
</dbReference>
<feature type="compositionally biased region" description="Polar residues" evidence="6">
    <location>
        <begin position="562"/>
        <end position="574"/>
    </location>
</feature>
<dbReference type="GeneID" id="106057959"/>
<evidence type="ECO:0000313" key="10">
    <source>
        <dbReference type="RefSeq" id="XP_055874757.1"/>
    </source>
</evidence>
<feature type="compositionally biased region" description="Polar residues" evidence="6">
    <location>
        <begin position="451"/>
        <end position="477"/>
    </location>
</feature>
<keyword evidence="9" id="KW-1185">Reference proteome</keyword>